<dbReference type="STRING" id="8187.ENSLCAP00010016646"/>
<evidence type="ECO:0000256" key="2">
    <source>
        <dbReference type="ARBA" id="ARBA00022475"/>
    </source>
</evidence>
<name>A0A4W6CW67_LATCA</name>
<sequence>MSTYVSITLCIFGTVHLSAVIHSATVKQDTGVVSASVGDNVTLRCFYDSQVAMHFSWYRQTLGGRPELMSTIYKYDQPSKVFHWLEKNPRFSVHREQGMNHLHIADIHLSDSATYFCGSSHSNMLEFGEGVFLSVEVFKQVNILQEIIQGPASETIQPGGSVTFNCTVNTGTCDRERSVYWFRHGSRHGIIHTHGDQCTRVSTPGVPSQGCVYHLQRTNLSASDGGTYYCAVASCGEILFGNGSKLLITDDEDQKLRILVWLSIIRAGILFFFLAVCLLMYITKRNEMPLVDTDDLFFGCINLSA</sequence>
<dbReference type="SMART" id="SM00406">
    <property type="entry name" value="IGv"/>
    <property type="match status" value="2"/>
</dbReference>
<accession>A0A4W6CW67</accession>
<feature type="chain" id="PRO_5021436909" description="Ig-like domain-containing protein" evidence="9">
    <location>
        <begin position="24"/>
        <end position="305"/>
    </location>
</feature>
<evidence type="ECO:0000313" key="12">
    <source>
        <dbReference type="Proteomes" id="UP000314980"/>
    </source>
</evidence>
<dbReference type="CDD" id="cd00099">
    <property type="entry name" value="IgV"/>
    <property type="match status" value="1"/>
</dbReference>
<evidence type="ECO:0000259" key="10">
    <source>
        <dbReference type="PROSITE" id="PS50835"/>
    </source>
</evidence>
<feature type="signal peptide" evidence="9">
    <location>
        <begin position="1"/>
        <end position="23"/>
    </location>
</feature>
<keyword evidence="2" id="KW-1003">Cell membrane</keyword>
<evidence type="ECO:0000256" key="3">
    <source>
        <dbReference type="ARBA" id="ARBA00022729"/>
    </source>
</evidence>
<dbReference type="PROSITE" id="PS50835">
    <property type="entry name" value="IG_LIKE"/>
    <property type="match status" value="2"/>
</dbReference>
<dbReference type="Gene3D" id="2.60.40.10">
    <property type="entry name" value="Immunoglobulins"/>
    <property type="match status" value="2"/>
</dbReference>
<feature type="domain" description="Ig-like" evidence="10">
    <location>
        <begin position="38"/>
        <end position="123"/>
    </location>
</feature>
<evidence type="ECO:0000256" key="4">
    <source>
        <dbReference type="ARBA" id="ARBA00022859"/>
    </source>
</evidence>
<evidence type="ECO:0000256" key="6">
    <source>
        <dbReference type="ARBA" id="ARBA00023157"/>
    </source>
</evidence>
<dbReference type="InterPro" id="IPR052051">
    <property type="entry name" value="TCR_complex_component"/>
</dbReference>
<keyword evidence="8" id="KW-1133">Transmembrane helix</keyword>
<proteinExistence type="predicted"/>
<dbReference type="InParanoid" id="A0A4W6CW67"/>
<evidence type="ECO:0000256" key="1">
    <source>
        <dbReference type="ARBA" id="ARBA00004236"/>
    </source>
</evidence>
<dbReference type="GO" id="GO:0002376">
    <property type="term" value="P:immune system process"/>
    <property type="evidence" value="ECO:0007669"/>
    <property type="project" value="UniProtKB-KW"/>
</dbReference>
<dbReference type="InterPro" id="IPR013106">
    <property type="entry name" value="Ig_V-set"/>
</dbReference>
<evidence type="ECO:0000313" key="11">
    <source>
        <dbReference type="Ensembl" id="ENSLCAP00010016646.1"/>
    </source>
</evidence>
<reference evidence="12" key="1">
    <citation type="submission" date="2015-09" db="EMBL/GenBank/DDBJ databases">
        <authorList>
            <person name="Sai Rama Sridatta P."/>
        </authorList>
    </citation>
    <scope>NUCLEOTIDE SEQUENCE [LARGE SCALE GENOMIC DNA]</scope>
</reference>
<feature type="domain" description="Ig-like" evidence="10">
    <location>
        <begin position="145"/>
        <end position="232"/>
    </location>
</feature>
<evidence type="ECO:0000256" key="5">
    <source>
        <dbReference type="ARBA" id="ARBA00023136"/>
    </source>
</evidence>
<dbReference type="PANTHER" id="PTHR19433:SF127">
    <property type="entry name" value="NITR9"/>
    <property type="match status" value="1"/>
</dbReference>
<dbReference type="InterPro" id="IPR013783">
    <property type="entry name" value="Ig-like_fold"/>
</dbReference>
<dbReference type="PANTHER" id="PTHR19433">
    <property type="entry name" value="T-CELL RECEPTOR ALPHA CHAIN V REGION-RELATED"/>
    <property type="match status" value="1"/>
</dbReference>
<dbReference type="AlphaFoldDB" id="A0A4W6CW67"/>
<dbReference type="InterPro" id="IPR003599">
    <property type="entry name" value="Ig_sub"/>
</dbReference>
<dbReference type="GeneTree" id="ENSGT00950000182968"/>
<reference evidence="11" key="2">
    <citation type="submission" date="2025-08" db="UniProtKB">
        <authorList>
            <consortium name="Ensembl"/>
        </authorList>
    </citation>
    <scope>IDENTIFICATION</scope>
</reference>
<feature type="transmembrane region" description="Helical" evidence="8">
    <location>
        <begin position="258"/>
        <end position="282"/>
    </location>
</feature>
<keyword evidence="7" id="KW-0325">Glycoprotein</keyword>
<dbReference type="SMART" id="SM00409">
    <property type="entry name" value="IG"/>
    <property type="match status" value="2"/>
</dbReference>
<protein>
    <recommendedName>
        <fullName evidence="10">Ig-like domain-containing protein</fullName>
    </recommendedName>
</protein>
<keyword evidence="12" id="KW-1185">Reference proteome</keyword>
<keyword evidence="6" id="KW-1015">Disulfide bond</keyword>
<comment type="subcellular location">
    <subcellularLocation>
        <location evidence="1">Cell membrane</location>
    </subcellularLocation>
</comment>
<keyword evidence="8" id="KW-0812">Transmembrane</keyword>
<organism evidence="11 12">
    <name type="scientific">Lates calcarifer</name>
    <name type="common">Barramundi</name>
    <name type="synonym">Holocentrus calcarifer</name>
    <dbReference type="NCBI Taxonomy" id="8187"/>
    <lineage>
        <taxon>Eukaryota</taxon>
        <taxon>Metazoa</taxon>
        <taxon>Chordata</taxon>
        <taxon>Craniata</taxon>
        <taxon>Vertebrata</taxon>
        <taxon>Euteleostomi</taxon>
        <taxon>Actinopterygii</taxon>
        <taxon>Neopterygii</taxon>
        <taxon>Teleostei</taxon>
        <taxon>Neoteleostei</taxon>
        <taxon>Acanthomorphata</taxon>
        <taxon>Carangaria</taxon>
        <taxon>Carangaria incertae sedis</taxon>
        <taxon>Centropomidae</taxon>
        <taxon>Lates</taxon>
    </lineage>
</organism>
<dbReference type="Proteomes" id="UP000314980">
    <property type="component" value="Unassembled WGS sequence"/>
</dbReference>
<dbReference type="Ensembl" id="ENSLCAT00010017005.1">
    <property type="protein sequence ID" value="ENSLCAP00010016646.1"/>
    <property type="gene ID" value="ENSLCAG00010007903.1"/>
</dbReference>
<dbReference type="InterPro" id="IPR007110">
    <property type="entry name" value="Ig-like_dom"/>
</dbReference>
<keyword evidence="3 9" id="KW-0732">Signal</keyword>
<dbReference type="GO" id="GO:0009617">
    <property type="term" value="P:response to bacterium"/>
    <property type="evidence" value="ECO:0007669"/>
    <property type="project" value="TreeGrafter"/>
</dbReference>
<evidence type="ECO:0000256" key="7">
    <source>
        <dbReference type="ARBA" id="ARBA00023180"/>
    </source>
</evidence>
<evidence type="ECO:0000256" key="9">
    <source>
        <dbReference type="SAM" id="SignalP"/>
    </source>
</evidence>
<keyword evidence="5 8" id="KW-0472">Membrane</keyword>
<reference evidence="11" key="3">
    <citation type="submission" date="2025-09" db="UniProtKB">
        <authorList>
            <consortium name="Ensembl"/>
        </authorList>
    </citation>
    <scope>IDENTIFICATION</scope>
</reference>
<dbReference type="Pfam" id="PF07686">
    <property type="entry name" value="V-set"/>
    <property type="match status" value="2"/>
</dbReference>
<evidence type="ECO:0000256" key="8">
    <source>
        <dbReference type="SAM" id="Phobius"/>
    </source>
</evidence>
<dbReference type="GO" id="GO:0005886">
    <property type="term" value="C:plasma membrane"/>
    <property type="evidence" value="ECO:0007669"/>
    <property type="project" value="UniProtKB-SubCell"/>
</dbReference>
<keyword evidence="4" id="KW-0391">Immunity</keyword>
<dbReference type="InterPro" id="IPR036179">
    <property type="entry name" value="Ig-like_dom_sf"/>
</dbReference>
<dbReference type="SUPFAM" id="SSF48726">
    <property type="entry name" value="Immunoglobulin"/>
    <property type="match status" value="2"/>
</dbReference>